<dbReference type="AlphaFoldDB" id="A0AAN0Y5I4"/>
<dbReference type="Pfam" id="PF01568">
    <property type="entry name" value="Molydop_binding"/>
    <property type="match status" value="1"/>
</dbReference>
<dbReference type="InterPro" id="IPR027467">
    <property type="entry name" value="MopterinOxRdtase_cofactor_BS"/>
</dbReference>
<dbReference type="Proteomes" id="UP000092741">
    <property type="component" value="Chromosome 2"/>
</dbReference>
<dbReference type="CDD" id="cd02753">
    <property type="entry name" value="MopB_Formate-Dh-H"/>
    <property type="match status" value="1"/>
</dbReference>
<gene>
    <name evidence="9" type="ORF">BA890_16650</name>
</gene>
<sequence>MSSQPKNSSKASKAPVSGVGHSMPSIPLLNHIAVCPKPTQTVCPFCGVGCGMLLSCNEHGKVSGISPLESHPISGGKLCEKGWSSLYAISPENRITQPLKRIKDKFTPISWDEALEEISSSLLSIIDEFGSDATGVISSARATNEDNYAAQKFARAVLGTNNIDHCARICHSPTVAGLQQVLGSGAMTNSIKDIVEAEVILVIGADPTENHSVLGGQVMRAKLAGAKLIVIDPRVTRLAKLADLHLQLTPGSNIALINAMIHVILSNHWHDEEFIAGRCEGFESLEKHVEGITPESVESVTGVDANLIRQAAQYYSQSERAMILYGMGITQFVSGTSSVIALADLALICGHIGKPGTGINPLRGQNNVQGACDMGCLPNVYPGYQSVEDSIVQLRFSDYWDCDVASTPGLTSLGMTKAALAGHFRAQILFGEDPVVTDPDQNHVRQAYKSLDLLVVAELTMTETAKLADYVLPAASFAEKSGTFTNCERRVQHINPAMTPIGEAMADWQWLQALAKKMGSDALNWSNSEELFDEMAAITPAYQGMNYAKLDKNYGLQWPCNDDAPEGTAVLHEKEFPIGRARLTPVKYIPIDESTDSDFPLLLTTNRLHFHYGCGSMTRKSPLLEREIPPGILFINPKDADLLGISLYSPVSVRSRRGYIETRAVITDDVAPGVVSMPYHFKEAPSNQLTNTAQDPVTKMPELKACAVEVELLPVGHKPLAPWEKPGEGK</sequence>
<keyword evidence="7" id="KW-0411">Iron-sulfur</keyword>
<evidence type="ECO:0000256" key="4">
    <source>
        <dbReference type="ARBA" id="ARBA00022723"/>
    </source>
</evidence>
<dbReference type="InterPro" id="IPR006655">
    <property type="entry name" value="Mopterin_OxRdtase_prok_CS"/>
</dbReference>
<dbReference type="GO" id="GO:0016020">
    <property type="term" value="C:membrane"/>
    <property type="evidence" value="ECO:0007669"/>
    <property type="project" value="TreeGrafter"/>
</dbReference>
<keyword evidence="5" id="KW-0560">Oxidoreductase</keyword>
<dbReference type="GO" id="GO:0022904">
    <property type="term" value="P:respiratory electron transport chain"/>
    <property type="evidence" value="ECO:0007669"/>
    <property type="project" value="TreeGrafter"/>
</dbReference>
<keyword evidence="10" id="KW-1185">Reference proteome</keyword>
<name>A0AAN0Y5I4_VIBNA</name>
<evidence type="ECO:0000256" key="3">
    <source>
        <dbReference type="ARBA" id="ARBA00022505"/>
    </source>
</evidence>
<proteinExistence type="predicted"/>
<evidence type="ECO:0000313" key="10">
    <source>
        <dbReference type="Proteomes" id="UP000092741"/>
    </source>
</evidence>
<evidence type="ECO:0000256" key="2">
    <source>
        <dbReference type="ARBA" id="ARBA00022485"/>
    </source>
</evidence>
<evidence type="ECO:0000256" key="7">
    <source>
        <dbReference type="ARBA" id="ARBA00023014"/>
    </source>
</evidence>
<dbReference type="NCBIfam" id="TIGR01591">
    <property type="entry name" value="Fdh-alpha"/>
    <property type="match status" value="1"/>
</dbReference>
<evidence type="ECO:0000259" key="8">
    <source>
        <dbReference type="PROSITE" id="PS51669"/>
    </source>
</evidence>
<dbReference type="InterPro" id="IPR009010">
    <property type="entry name" value="Asp_de-COase-like_dom_sf"/>
</dbReference>
<dbReference type="Gene3D" id="2.20.25.90">
    <property type="entry name" value="ADC-like domains"/>
    <property type="match status" value="1"/>
</dbReference>
<dbReference type="InterPro" id="IPR050123">
    <property type="entry name" value="Prok_molybdopt-oxidoreductase"/>
</dbReference>
<dbReference type="GO" id="GO:0008863">
    <property type="term" value="F:formate dehydrogenase (NAD+) activity"/>
    <property type="evidence" value="ECO:0007669"/>
    <property type="project" value="InterPro"/>
</dbReference>
<dbReference type="PANTHER" id="PTHR43105">
    <property type="entry name" value="RESPIRATORY NITRATE REDUCTASE"/>
    <property type="match status" value="1"/>
</dbReference>
<protein>
    <submittedName>
        <fullName evidence="9">Formate dehydrogenase subunit alpha</fullName>
    </submittedName>
</protein>
<keyword evidence="3" id="KW-0500">Molybdenum</keyword>
<dbReference type="RefSeq" id="WP_020334981.1">
    <property type="nucleotide sequence ID" value="NZ_ATFJ01000032.1"/>
</dbReference>
<dbReference type="PROSITE" id="PS00490">
    <property type="entry name" value="MOLYBDOPTERIN_PROK_2"/>
    <property type="match status" value="1"/>
</dbReference>
<dbReference type="InterPro" id="IPR006657">
    <property type="entry name" value="MoPterin_dinucl-bd_dom"/>
</dbReference>
<dbReference type="GO" id="GO:0043546">
    <property type="term" value="F:molybdopterin cofactor binding"/>
    <property type="evidence" value="ECO:0007669"/>
    <property type="project" value="InterPro"/>
</dbReference>
<dbReference type="SMART" id="SM00926">
    <property type="entry name" value="Molybdop_Fe4S4"/>
    <property type="match status" value="1"/>
</dbReference>
<dbReference type="GO" id="GO:0046872">
    <property type="term" value="F:metal ion binding"/>
    <property type="evidence" value="ECO:0007669"/>
    <property type="project" value="UniProtKB-KW"/>
</dbReference>
<dbReference type="GO" id="GO:1990204">
    <property type="term" value="C:oxidoreductase complex"/>
    <property type="evidence" value="ECO:0007669"/>
    <property type="project" value="UniProtKB-ARBA"/>
</dbReference>
<keyword evidence="2" id="KW-0004">4Fe-4S</keyword>
<dbReference type="SUPFAM" id="SSF53706">
    <property type="entry name" value="Formate dehydrogenase/DMSO reductase, domains 1-3"/>
    <property type="match status" value="1"/>
</dbReference>
<dbReference type="Pfam" id="PF00384">
    <property type="entry name" value="Molybdopterin"/>
    <property type="match status" value="1"/>
</dbReference>
<evidence type="ECO:0000256" key="6">
    <source>
        <dbReference type="ARBA" id="ARBA00023004"/>
    </source>
</evidence>
<reference evidence="9 10" key="1">
    <citation type="submission" date="2016-07" db="EMBL/GenBank/DDBJ databases">
        <title>Developing Vibrio natriegens as a novel, fast-growing host for biotechnology.</title>
        <authorList>
            <person name="Weinstock M.T."/>
            <person name="Hesek E.D."/>
            <person name="Wilson C.M."/>
            <person name="Gibson D.G."/>
        </authorList>
    </citation>
    <scope>NUCLEOTIDE SEQUENCE [LARGE SCALE GENOMIC DNA]</scope>
    <source>
        <strain evidence="9 10">ATCC 14048</strain>
    </source>
</reference>
<organism evidence="9 10">
    <name type="scientific">Vibrio natriegens NBRC 15636 = ATCC 14048 = DSM 759</name>
    <dbReference type="NCBI Taxonomy" id="1219067"/>
    <lineage>
        <taxon>Bacteria</taxon>
        <taxon>Pseudomonadati</taxon>
        <taxon>Pseudomonadota</taxon>
        <taxon>Gammaproteobacteria</taxon>
        <taxon>Vibrionales</taxon>
        <taxon>Vibrionaceae</taxon>
        <taxon>Vibrio</taxon>
    </lineage>
</organism>
<dbReference type="Gene3D" id="3.40.50.740">
    <property type="match status" value="1"/>
</dbReference>
<evidence type="ECO:0000256" key="1">
    <source>
        <dbReference type="ARBA" id="ARBA00001942"/>
    </source>
</evidence>
<dbReference type="Gene3D" id="2.40.40.20">
    <property type="match status" value="1"/>
</dbReference>
<dbReference type="PROSITE" id="PS00551">
    <property type="entry name" value="MOLYBDOPTERIN_PROK_1"/>
    <property type="match status" value="1"/>
</dbReference>
<dbReference type="GO" id="GO:0051539">
    <property type="term" value="F:4 iron, 4 sulfur cluster binding"/>
    <property type="evidence" value="ECO:0007669"/>
    <property type="project" value="UniProtKB-KW"/>
</dbReference>
<dbReference type="InterPro" id="IPR041924">
    <property type="entry name" value="Formate_Dh-H_N"/>
</dbReference>
<keyword evidence="4" id="KW-0479">Metal-binding</keyword>
<feature type="domain" description="4Fe-4S Mo/W bis-MGD-type" evidence="8">
    <location>
        <begin position="36"/>
        <end position="93"/>
    </location>
</feature>
<comment type="cofactor">
    <cofactor evidence="1">
        <name>Mo-bis(molybdopterin guanine dinucleotide)</name>
        <dbReference type="ChEBI" id="CHEBI:60539"/>
    </cofactor>
</comment>
<dbReference type="PANTHER" id="PTHR43105:SF14">
    <property type="entry name" value="FORMATE DEHYDROGENASE H"/>
    <property type="match status" value="1"/>
</dbReference>
<dbReference type="InterPro" id="IPR006656">
    <property type="entry name" value="Mopterin_OxRdtase"/>
</dbReference>
<keyword evidence="6" id="KW-0408">Iron</keyword>
<dbReference type="EMBL" id="CP016346">
    <property type="protein sequence ID" value="ANQ14385.1"/>
    <property type="molecule type" value="Genomic_DNA"/>
</dbReference>
<dbReference type="InterPro" id="IPR006963">
    <property type="entry name" value="Mopterin_OxRdtase_4Fe-4S_dom"/>
</dbReference>
<dbReference type="GeneID" id="70915353"/>
<dbReference type="GO" id="GO:0015942">
    <property type="term" value="P:formate metabolic process"/>
    <property type="evidence" value="ECO:0007669"/>
    <property type="project" value="InterPro"/>
</dbReference>
<dbReference type="FunFam" id="3.40.228.10:FF:000002">
    <property type="entry name" value="Formate dehydrogenase subunit alpha"/>
    <property type="match status" value="1"/>
</dbReference>
<dbReference type="Pfam" id="PF04879">
    <property type="entry name" value="Molybdop_Fe4S4"/>
    <property type="match status" value="1"/>
</dbReference>
<dbReference type="PROSITE" id="PS51669">
    <property type="entry name" value="4FE4S_MOW_BIS_MGD"/>
    <property type="match status" value="1"/>
</dbReference>
<dbReference type="GO" id="GO:0003954">
    <property type="term" value="F:NADH dehydrogenase activity"/>
    <property type="evidence" value="ECO:0007669"/>
    <property type="project" value="TreeGrafter"/>
</dbReference>
<evidence type="ECO:0000313" key="9">
    <source>
        <dbReference type="EMBL" id="ANQ14385.1"/>
    </source>
</evidence>
<dbReference type="Gene3D" id="3.40.228.10">
    <property type="entry name" value="Dimethylsulfoxide Reductase, domain 2"/>
    <property type="match status" value="1"/>
</dbReference>
<evidence type="ECO:0000256" key="5">
    <source>
        <dbReference type="ARBA" id="ARBA00023002"/>
    </source>
</evidence>
<dbReference type="SUPFAM" id="SSF50692">
    <property type="entry name" value="ADC-like"/>
    <property type="match status" value="1"/>
</dbReference>
<accession>A0AAN0Y5I4</accession>
<dbReference type="InterPro" id="IPR006478">
    <property type="entry name" value="Formate_DH_asu"/>
</dbReference>